<evidence type="ECO:0000256" key="3">
    <source>
        <dbReference type="ARBA" id="ARBA00022723"/>
    </source>
</evidence>
<dbReference type="RefSeq" id="WP_048036477.1">
    <property type="nucleotide sequence ID" value="NZ_CP009514.1"/>
</dbReference>
<dbReference type="PANTHER" id="PTHR31332">
    <property type="entry name" value="7-HYDROXYMETHYL CHLOROPHYLL A REDUCTASE, CHLOROPLASTIC"/>
    <property type="match status" value="1"/>
</dbReference>
<proteinExistence type="predicted"/>
<evidence type="ECO:0000256" key="2">
    <source>
        <dbReference type="ARBA" id="ARBA00001974"/>
    </source>
</evidence>
<evidence type="ECO:0000256" key="4">
    <source>
        <dbReference type="ARBA" id="ARBA00022833"/>
    </source>
</evidence>
<gene>
    <name evidence="11" type="ORF">MSMAC_2581</name>
</gene>
<dbReference type="SUPFAM" id="SSF46548">
    <property type="entry name" value="alpha-helical ferredoxin"/>
    <property type="match status" value="1"/>
</dbReference>
<dbReference type="InterPro" id="IPR045220">
    <property type="entry name" value="FRHB/FDHB/HCAR-like"/>
</dbReference>
<dbReference type="KEGG" id="mmac:MSMAC_2581"/>
<dbReference type="Proteomes" id="UP000033071">
    <property type="component" value="Chromosome"/>
</dbReference>
<dbReference type="EC" id="1.17.98.3" evidence="9"/>
<accession>A0A0E3RY92</accession>
<dbReference type="GO" id="GO:0046872">
    <property type="term" value="F:metal ion binding"/>
    <property type="evidence" value="ECO:0007669"/>
    <property type="project" value="UniProtKB-KW"/>
</dbReference>
<dbReference type="Pfam" id="PF13183">
    <property type="entry name" value="Fer4_8"/>
    <property type="match status" value="1"/>
</dbReference>
<evidence type="ECO:0000256" key="5">
    <source>
        <dbReference type="ARBA" id="ARBA00023002"/>
    </source>
</evidence>
<dbReference type="Gene3D" id="1.10.1060.10">
    <property type="entry name" value="Alpha-helical ferredoxin"/>
    <property type="match status" value="1"/>
</dbReference>
<dbReference type="InterPro" id="IPR017896">
    <property type="entry name" value="4Fe4S_Fe-S-bd"/>
</dbReference>
<keyword evidence="3" id="KW-0479">Metal-binding</keyword>
<dbReference type="InterPro" id="IPR009051">
    <property type="entry name" value="Helical_ferredxn"/>
</dbReference>
<keyword evidence="7" id="KW-0411">Iron-sulfur</keyword>
<protein>
    <recommendedName>
        <fullName evidence="9">formate dehydrogenase (coenzyme F420)</fullName>
        <ecNumber evidence="9">1.17.98.3</ecNumber>
    </recommendedName>
</protein>
<comment type="cofactor">
    <cofactor evidence="2">
        <name>FAD</name>
        <dbReference type="ChEBI" id="CHEBI:57692"/>
    </cofactor>
</comment>
<evidence type="ECO:0000256" key="1">
    <source>
        <dbReference type="ARBA" id="ARBA00001947"/>
    </source>
</evidence>
<evidence type="ECO:0000256" key="9">
    <source>
        <dbReference type="ARBA" id="ARBA00049724"/>
    </source>
</evidence>
<dbReference type="PROSITE" id="PS00198">
    <property type="entry name" value="4FE4S_FER_1"/>
    <property type="match status" value="1"/>
</dbReference>
<evidence type="ECO:0000256" key="8">
    <source>
        <dbReference type="ARBA" id="ARBA00047971"/>
    </source>
</evidence>
<dbReference type="HOGENOM" id="CLU_063409_0_0_2"/>
<dbReference type="PANTHER" id="PTHR31332:SF6">
    <property type="entry name" value="FORMATE DEHYDROGENASE SUBUNIT BETA"/>
    <property type="match status" value="1"/>
</dbReference>
<evidence type="ECO:0000313" key="11">
    <source>
        <dbReference type="EMBL" id="AKB72471.1"/>
    </source>
</evidence>
<evidence type="ECO:0000259" key="10">
    <source>
        <dbReference type="PROSITE" id="PS51379"/>
    </source>
</evidence>
<reference evidence="11 12" key="1">
    <citation type="submission" date="2014-07" db="EMBL/GenBank/DDBJ databases">
        <title>Methanogenic archaea and the global carbon cycle.</title>
        <authorList>
            <person name="Henriksen J.R."/>
            <person name="Luke J."/>
            <person name="Reinhart S."/>
            <person name="Benedict M.N."/>
            <person name="Youngblut N.D."/>
            <person name="Metcalf M.E."/>
            <person name="Whitaker R.J."/>
            <person name="Metcalf W.W."/>
        </authorList>
    </citation>
    <scope>NUCLEOTIDE SEQUENCE [LARGE SCALE GENOMIC DNA]</scope>
    <source>
        <strain evidence="11 12">C16</strain>
    </source>
</reference>
<dbReference type="InterPro" id="IPR007525">
    <property type="entry name" value="FrhB_FdhB_C"/>
</dbReference>
<dbReference type="PATRIC" id="fig|1434113.4.peg.3235"/>
<dbReference type="GO" id="GO:0051536">
    <property type="term" value="F:iron-sulfur cluster binding"/>
    <property type="evidence" value="ECO:0007669"/>
    <property type="project" value="UniProtKB-KW"/>
</dbReference>
<comment type="catalytic activity">
    <reaction evidence="8">
        <text>oxidized coenzyme F420-(gamma-L-Glu)(n) + formate + 2 H(+) = reduced coenzyme F420-(gamma-L-Glu)(n) + CO2</text>
        <dbReference type="Rhea" id="RHEA:42764"/>
        <dbReference type="Rhea" id="RHEA-COMP:12939"/>
        <dbReference type="Rhea" id="RHEA-COMP:14378"/>
        <dbReference type="ChEBI" id="CHEBI:15378"/>
        <dbReference type="ChEBI" id="CHEBI:15740"/>
        <dbReference type="ChEBI" id="CHEBI:16526"/>
        <dbReference type="ChEBI" id="CHEBI:133980"/>
        <dbReference type="ChEBI" id="CHEBI:139511"/>
        <dbReference type="EC" id="1.17.98.3"/>
    </reaction>
</comment>
<dbReference type="InterPro" id="IPR017900">
    <property type="entry name" value="4Fe4S_Fe_S_CS"/>
</dbReference>
<dbReference type="PROSITE" id="PS51379">
    <property type="entry name" value="4FE4S_FER_2"/>
    <property type="match status" value="1"/>
</dbReference>
<dbReference type="Pfam" id="PF04432">
    <property type="entry name" value="FrhB_FdhB_C"/>
    <property type="match status" value="1"/>
</dbReference>
<dbReference type="InterPro" id="IPR007516">
    <property type="entry name" value="Co_F420_Hydgase/DH_bsu_N"/>
</dbReference>
<dbReference type="GO" id="GO:0043794">
    <property type="term" value="F:formate dehydrogenase (coenzyme F420) activity"/>
    <property type="evidence" value="ECO:0007669"/>
    <property type="project" value="UniProtKB-EC"/>
</dbReference>
<comment type="cofactor">
    <cofactor evidence="1">
        <name>Zn(2+)</name>
        <dbReference type="ChEBI" id="CHEBI:29105"/>
    </cofactor>
</comment>
<keyword evidence="4" id="KW-0862">Zinc</keyword>
<sequence length="409" mass="45079">MSGLKDASDVKAGDKLLGWAASEDVRSRGASGGLVTAMLAAALETGFVDRVLVLKKVSEFEAYPVFTSDVQEVLESAGSMHSVPVNLARYLKPETCFGKIALPAKPCDVRAVIERVKRNVLSSENTYVIGLNCGGTMHPEKVRKMLETVYRLDPEEIAGEEIVKGKLVFFTKDGKEHAVPIDDLEAEDLGRRDSCRYCQVKIPTNADLACGNWGIPGELAGKATFVEVMTEKGAELLKKAVKAGFAEFIKAEERGISAREKVNRVMLGMSEKRKAEVFTPIENGEERFEYFRKGLKNCIHCEACKAVCPVCTCGEDSKCTAYSSPEDSYKMSLFHMVRFLHLSDSCIGCGQCEDVCPAEIPLTRLYQRFAVPVQKEYRYLPGMSDRTPPFFALKPEDNEDKEGGGCSCR</sequence>
<keyword evidence="6" id="KW-0408">Iron</keyword>
<dbReference type="AlphaFoldDB" id="A0A0E3RY92"/>
<evidence type="ECO:0000256" key="7">
    <source>
        <dbReference type="ARBA" id="ARBA00023014"/>
    </source>
</evidence>
<evidence type="ECO:0000256" key="6">
    <source>
        <dbReference type="ARBA" id="ARBA00023004"/>
    </source>
</evidence>
<keyword evidence="5 11" id="KW-0560">Oxidoreductase</keyword>
<evidence type="ECO:0000313" key="12">
    <source>
        <dbReference type="Proteomes" id="UP000033071"/>
    </source>
</evidence>
<feature type="domain" description="4Fe-4S ferredoxin-type" evidence="10">
    <location>
        <begin position="337"/>
        <end position="366"/>
    </location>
</feature>
<organism evidence="11 12">
    <name type="scientific">Methanosarcina mazei C16</name>
    <dbReference type="NCBI Taxonomy" id="1434113"/>
    <lineage>
        <taxon>Archaea</taxon>
        <taxon>Methanobacteriati</taxon>
        <taxon>Methanobacteriota</taxon>
        <taxon>Stenosarchaea group</taxon>
        <taxon>Methanomicrobia</taxon>
        <taxon>Methanosarcinales</taxon>
        <taxon>Methanosarcinaceae</taxon>
        <taxon>Methanosarcina</taxon>
    </lineage>
</organism>
<dbReference type="GO" id="GO:0052592">
    <property type="term" value="F:oxidoreductase activity, acting on CH or CH2 groups, with an iron-sulfur protein as acceptor"/>
    <property type="evidence" value="ECO:0007669"/>
    <property type="project" value="TreeGrafter"/>
</dbReference>
<name>A0A0E3RY92_METMZ</name>
<dbReference type="Pfam" id="PF04422">
    <property type="entry name" value="FrhB_FdhB_N"/>
    <property type="match status" value="1"/>
</dbReference>
<dbReference type="GeneID" id="24882583"/>
<dbReference type="EMBL" id="CP009514">
    <property type="protein sequence ID" value="AKB72471.1"/>
    <property type="molecule type" value="Genomic_DNA"/>
</dbReference>